<dbReference type="EMBL" id="JABAEB010000001">
    <property type="protein sequence ID" value="NLQ21386.1"/>
    <property type="molecule type" value="Genomic_DNA"/>
</dbReference>
<dbReference type="CDD" id="cd01949">
    <property type="entry name" value="GGDEF"/>
    <property type="match status" value="1"/>
</dbReference>
<dbReference type="InterPro" id="IPR050469">
    <property type="entry name" value="Diguanylate_Cyclase"/>
</dbReference>
<dbReference type="Gene3D" id="3.30.70.270">
    <property type="match status" value="1"/>
</dbReference>
<dbReference type="EC" id="2.7.7.65" evidence="1"/>
<name>A0ABX1KGR9_9GAMM</name>
<keyword evidence="2" id="KW-0472">Membrane</keyword>
<dbReference type="Proteomes" id="UP000527352">
    <property type="component" value="Unassembled WGS sequence"/>
</dbReference>
<organism evidence="4 5">
    <name type="scientific">Shewanella oncorhynchi</name>
    <dbReference type="NCBI Taxonomy" id="2726434"/>
    <lineage>
        <taxon>Bacteria</taxon>
        <taxon>Pseudomonadati</taxon>
        <taxon>Pseudomonadota</taxon>
        <taxon>Gammaproteobacteria</taxon>
        <taxon>Alteromonadales</taxon>
        <taxon>Shewanellaceae</taxon>
        <taxon>Shewanella</taxon>
    </lineage>
</organism>
<dbReference type="NCBIfam" id="TIGR00254">
    <property type="entry name" value="GGDEF"/>
    <property type="match status" value="1"/>
</dbReference>
<dbReference type="InterPro" id="IPR043128">
    <property type="entry name" value="Rev_trsase/Diguanyl_cyclase"/>
</dbReference>
<dbReference type="SUPFAM" id="SSF55073">
    <property type="entry name" value="Nucleotide cyclase"/>
    <property type="match status" value="1"/>
</dbReference>
<dbReference type="PANTHER" id="PTHR45138">
    <property type="entry name" value="REGULATORY COMPONENTS OF SENSORY TRANSDUCTION SYSTEM"/>
    <property type="match status" value="1"/>
</dbReference>
<feature type="transmembrane region" description="Helical" evidence="2">
    <location>
        <begin position="73"/>
        <end position="95"/>
    </location>
</feature>
<evidence type="ECO:0000259" key="3">
    <source>
        <dbReference type="PROSITE" id="PS50887"/>
    </source>
</evidence>
<dbReference type="InterPro" id="IPR029787">
    <property type="entry name" value="Nucleotide_cyclase"/>
</dbReference>
<dbReference type="PANTHER" id="PTHR45138:SF24">
    <property type="entry name" value="DIGUANYLATE CYCLASE DGCC-RELATED"/>
    <property type="match status" value="1"/>
</dbReference>
<sequence length="260" mass="29977">MEVEDNKKSENITTLKIVQKPLKKSYIDYFIEKTTNQINNFGIDVIVEYKTEINENFHILISVNKIKALLRRFTVSLSLLLFFGVTFIITIPFVIKTFKRKKTVESMAVTDKLTNLYNKHIYDSDTFNFTIKEQHSIVLIDADDFKIINDNYGHSEGDKALKSIAYSMKHCFRKNDLLIRIGGDEFLAVLSVCNEINAHEIAIKLQDCVSKKSATLPYSLSISFGVADSAYYNNFEELLIAADKMLYLNKMSKKSYHNEY</sequence>
<accession>A0ABX1KGR9</accession>
<evidence type="ECO:0000256" key="2">
    <source>
        <dbReference type="SAM" id="Phobius"/>
    </source>
</evidence>
<evidence type="ECO:0000313" key="5">
    <source>
        <dbReference type="Proteomes" id="UP000527352"/>
    </source>
</evidence>
<evidence type="ECO:0000313" key="4">
    <source>
        <dbReference type="EMBL" id="NLQ21386.1"/>
    </source>
</evidence>
<keyword evidence="2" id="KW-0812">Transmembrane</keyword>
<keyword evidence="5" id="KW-1185">Reference proteome</keyword>
<gene>
    <name evidence="4" type="ORF">HGO26_00585</name>
</gene>
<dbReference type="PROSITE" id="PS50887">
    <property type="entry name" value="GGDEF"/>
    <property type="match status" value="1"/>
</dbReference>
<comment type="caution">
    <text evidence="4">The sequence shown here is derived from an EMBL/GenBank/DDBJ whole genome shotgun (WGS) entry which is preliminary data.</text>
</comment>
<dbReference type="Pfam" id="PF00990">
    <property type="entry name" value="GGDEF"/>
    <property type="match status" value="1"/>
</dbReference>
<evidence type="ECO:0000256" key="1">
    <source>
        <dbReference type="ARBA" id="ARBA00012528"/>
    </source>
</evidence>
<protein>
    <recommendedName>
        <fullName evidence="1">diguanylate cyclase</fullName>
        <ecNumber evidence="1">2.7.7.65</ecNumber>
    </recommendedName>
</protein>
<keyword evidence="2" id="KW-1133">Transmembrane helix</keyword>
<dbReference type="InterPro" id="IPR000160">
    <property type="entry name" value="GGDEF_dom"/>
</dbReference>
<proteinExistence type="predicted"/>
<reference evidence="4 5" key="1">
    <citation type="submission" date="2020-04" db="EMBL/GenBank/DDBJ databases">
        <title>The first description of lens atrophy caused by putative novel Shewanella sp. that is a new emerging pathogen for cultured rainbow trout?</title>
        <authorList>
            <person name="Saticioglu I.B."/>
            <person name="Duman M."/>
            <person name="Altun S."/>
        </authorList>
    </citation>
    <scope>NUCLEOTIDE SEQUENCE [LARGE SCALE GENOMIC DNA]</scope>
    <source>
        <strain evidence="4 5">S-1</strain>
    </source>
</reference>
<feature type="domain" description="GGDEF" evidence="3">
    <location>
        <begin position="133"/>
        <end position="260"/>
    </location>
</feature>
<dbReference type="SMART" id="SM00267">
    <property type="entry name" value="GGDEF"/>
    <property type="match status" value="1"/>
</dbReference>
<dbReference type="RefSeq" id="WP_168822628.1">
    <property type="nucleotide sequence ID" value="NZ_JABAEB010000001.1"/>
</dbReference>